<comment type="similarity">
    <text evidence="2">Belongs to the multi antimicrobial extrusion (MATE) (TC 2.A.66.1) family.</text>
</comment>
<keyword evidence="5" id="KW-1003">Cell membrane</keyword>
<organism evidence="12 13">
    <name type="scientific">Tenacibaculum polynesiense</name>
    <dbReference type="NCBI Taxonomy" id="3137857"/>
    <lineage>
        <taxon>Bacteria</taxon>
        <taxon>Pseudomonadati</taxon>
        <taxon>Bacteroidota</taxon>
        <taxon>Flavobacteriia</taxon>
        <taxon>Flavobacteriales</taxon>
        <taxon>Flavobacteriaceae</taxon>
        <taxon>Tenacibaculum</taxon>
    </lineage>
</organism>
<dbReference type="InterPro" id="IPR002528">
    <property type="entry name" value="MATE_fam"/>
</dbReference>
<comment type="subcellular location">
    <subcellularLocation>
        <location evidence="1">Cell membrane</location>
        <topology evidence="1">Multi-pass membrane protein</topology>
    </subcellularLocation>
</comment>
<feature type="transmembrane region" description="Helical" evidence="11">
    <location>
        <begin position="58"/>
        <end position="76"/>
    </location>
</feature>
<dbReference type="InterPro" id="IPR044644">
    <property type="entry name" value="DinF-like"/>
</dbReference>
<keyword evidence="8" id="KW-0406">Ion transport</keyword>
<feature type="transmembrane region" description="Helical" evidence="11">
    <location>
        <begin position="103"/>
        <end position="124"/>
    </location>
</feature>
<evidence type="ECO:0000256" key="7">
    <source>
        <dbReference type="ARBA" id="ARBA00022989"/>
    </source>
</evidence>
<feature type="transmembrane region" description="Helical" evidence="11">
    <location>
        <begin position="281"/>
        <end position="308"/>
    </location>
</feature>
<keyword evidence="9 11" id="KW-0472">Membrane</keyword>
<reference evidence="12 13" key="1">
    <citation type="submission" date="2024-05" db="EMBL/GenBank/DDBJ databases">
        <authorList>
            <person name="Duchaud E."/>
        </authorList>
    </citation>
    <scope>NUCLEOTIDE SEQUENCE [LARGE SCALE GENOMIC DNA]</scope>
    <source>
        <strain evidence="12">Ena-SAMPLE-TAB-13-05-2024-13:56:06:370-140308</strain>
    </source>
</reference>
<keyword evidence="6 11" id="KW-0812">Transmembrane</keyword>
<keyword evidence="13" id="KW-1185">Reference proteome</keyword>
<protein>
    <recommendedName>
        <fullName evidence="10">Multidrug-efflux transporter</fullName>
    </recommendedName>
</protein>
<evidence type="ECO:0000256" key="1">
    <source>
        <dbReference type="ARBA" id="ARBA00004651"/>
    </source>
</evidence>
<evidence type="ECO:0000313" key="13">
    <source>
        <dbReference type="Proteomes" id="UP001497527"/>
    </source>
</evidence>
<dbReference type="PIRSF" id="PIRSF006603">
    <property type="entry name" value="DinF"/>
    <property type="match status" value="1"/>
</dbReference>
<feature type="transmembrane region" description="Helical" evidence="11">
    <location>
        <begin position="208"/>
        <end position="228"/>
    </location>
</feature>
<evidence type="ECO:0000256" key="6">
    <source>
        <dbReference type="ARBA" id="ARBA00022692"/>
    </source>
</evidence>
<evidence type="ECO:0000256" key="8">
    <source>
        <dbReference type="ARBA" id="ARBA00023065"/>
    </source>
</evidence>
<evidence type="ECO:0000256" key="11">
    <source>
        <dbReference type="SAM" id="Phobius"/>
    </source>
</evidence>
<evidence type="ECO:0000256" key="10">
    <source>
        <dbReference type="ARBA" id="ARBA00031636"/>
    </source>
</evidence>
<dbReference type="InterPro" id="IPR050222">
    <property type="entry name" value="MATE_MdtK"/>
</dbReference>
<evidence type="ECO:0000256" key="9">
    <source>
        <dbReference type="ARBA" id="ARBA00023136"/>
    </source>
</evidence>
<feature type="transmembrane region" description="Helical" evidence="11">
    <location>
        <begin position="172"/>
        <end position="196"/>
    </location>
</feature>
<dbReference type="InterPro" id="IPR048279">
    <property type="entry name" value="MdtK-like"/>
</dbReference>
<dbReference type="Proteomes" id="UP001497527">
    <property type="component" value="Unassembled WGS sequence"/>
</dbReference>
<dbReference type="PANTHER" id="PTHR43298:SF2">
    <property type="entry name" value="FMN_FAD EXPORTER YEEO-RELATED"/>
    <property type="match status" value="1"/>
</dbReference>
<feature type="transmembrane region" description="Helical" evidence="11">
    <location>
        <begin position="396"/>
        <end position="416"/>
    </location>
</feature>
<comment type="caution">
    <text evidence="12">The sequence shown here is derived from an EMBL/GenBank/DDBJ whole genome shotgun (WGS) entry which is preliminary data.</text>
</comment>
<dbReference type="EMBL" id="CAXJIO010000014">
    <property type="protein sequence ID" value="CAL2103831.1"/>
    <property type="molecule type" value="Genomic_DNA"/>
</dbReference>
<feature type="transmembrane region" description="Helical" evidence="11">
    <location>
        <begin position="144"/>
        <end position="165"/>
    </location>
</feature>
<evidence type="ECO:0000256" key="3">
    <source>
        <dbReference type="ARBA" id="ARBA00022448"/>
    </source>
</evidence>
<evidence type="ECO:0000256" key="5">
    <source>
        <dbReference type="ARBA" id="ARBA00022475"/>
    </source>
</evidence>
<proteinExistence type="inferred from homology"/>
<keyword evidence="4" id="KW-0050">Antiport</keyword>
<dbReference type="CDD" id="cd13136">
    <property type="entry name" value="MATE_DinF_like"/>
    <property type="match status" value="1"/>
</dbReference>
<evidence type="ECO:0000313" key="12">
    <source>
        <dbReference type="EMBL" id="CAL2103831.1"/>
    </source>
</evidence>
<keyword evidence="7 11" id="KW-1133">Transmembrane helix</keyword>
<name>A0ABP1EZZ1_9FLAO</name>
<feature type="transmembrane region" description="Helical" evidence="11">
    <location>
        <begin position="248"/>
        <end position="269"/>
    </location>
</feature>
<sequence length="456" mass="50602">MSKRISVPLLYVMTYDISFKHINKLAIPALIAGVAEPLLSTTDLAIVGNIKYNATESIAAIGIVGAFLSMLIWVFGQTRSGISSIISQYVGANKLEEVKNLPAQAIIIVVSTSLIVLGLSYPFAKEIFQFYNASGTILEFCVEYYKIRVFGFPFTLFVIAVFGTFRGLQNTYYPMLIAIVGTVVNIVLDLALVYGIEGYIEPMNIQGAAYASVIAQIVMAILSAYLLLTKTPISLKVEFPFNEEIPRFVVMILNLFVRTIALNTALYFATAYATDYGKEYIAAYTIGLNLWLMGAFMIDGYSSAGNILSGKLLGAKAYDTLISLGNKLIVYGFVFGGVLAAVGFVFYNFIGSIFTKEALVLEQFYNTFWIILLMQPVCSIAFIYDGMFKGLGEMKFLRNVLLLSTGLVFIPVLLIFDHLDYKLYAIWIAFYGWIIARGIPLIFKFRAKFLPLSKQN</sequence>
<evidence type="ECO:0000256" key="4">
    <source>
        <dbReference type="ARBA" id="ARBA00022449"/>
    </source>
</evidence>
<feature type="transmembrane region" description="Helical" evidence="11">
    <location>
        <begin position="422"/>
        <end position="443"/>
    </location>
</feature>
<feature type="transmembrane region" description="Helical" evidence="11">
    <location>
        <begin position="367"/>
        <end position="384"/>
    </location>
</feature>
<evidence type="ECO:0000256" key="2">
    <source>
        <dbReference type="ARBA" id="ARBA00010199"/>
    </source>
</evidence>
<dbReference type="PANTHER" id="PTHR43298">
    <property type="entry name" value="MULTIDRUG RESISTANCE PROTEIN NORM-RELATED"/>
    <property type="match status" value="1"/>
</dbReference>
<dbReference type="NCBIfam" id="TIGR00797">
    <property type="entry name" value="matE"/>
    <property type="match status" value="1"/>
</dbReference>
<accession>A0ABP1EZZ1</accession>
<gene>
    <name evidence="12" type="ORF">T190423A01A_50079</name>
</gene>
<feature type="transmembrane region" description="Helical" evidence="11">
    <location>
        <begin position="328"/>
        <end position="347"/>
    </location>
</feature>
<dbReference type="Pfam" id="PF01554">
    <property type="entry name" value="MatE"/>
    <property type="match status" value="2"/>
</dbReference>
<keyword evidence="3" id="KW-0813">Transport</keyword>